<dbReference type="EMBL" id="CP014673">
    <property type="protein sequence ID" value="ANX00687.1"/>
    <property type="molecule type" value="Genomic_DNA"/>
</dbReference>
<reference evidence="1 2" key="1">
    <citation type="submission" date="2016-02" db="EMBL/GenBank/DDBJ databases">
        <title>Comparison of Clostridium stercorarium subspecies using comparative genomics and transcriptomics.</title>
        <authorList>
            <person name="Schellenberg J."/>
            <person name="Thallinger G."/>
            <person name="Levin D.B."/>
            <person name="Zhang X."/>
            <person name="Alvare G."/>
            <person name="Fristensky B."/>
            <person name="Sparling R."/>
        </authorList>
    </citation>
    <scope>NUCLEOTIDE SEQUENCE [LARGE SCALE GENOMIC DNA]</scope>
    <source>
        <strain evidence="1 2">DSM 9219</strain>
    </source>
</reference>
<protein>
    <recommendedName>
        <fullName evidence="3">Lipoprotein</fullName>
    </recommendedName>
</protein>
<name>A0A1B1YIU4_THEST</name>
<proteinExistence type="predicted"/>
<dbReference type="PROSITE" id="PS51257">
    <property type="entry name" value="PROKAR_LIPOPROTEIN"/>
    <property type="match status" value="1"/>
</dbReference>
<evidence type="ECO:0000313" key="2">
    <source>
        <dbReference type="Proteomes" id="UP000092931"/>
    </source>
</evidence>
<accession>A0A1B1YIU4</accession>
<evidence type="ECO:0008006" key="3">
    <source>
        <dbReference type="Google" id="ProtNLM"/>
    </source>
</evidence>
<dbReference type="AlphaFoldDB" id="A0A1B1YIU4"/>
<organism evidence="1 2">
    <name type="scientific">Thermoclostridium stercorarium subsp. leptospartum DSM 9219</name>
    <dbReference type="NCBI Taxonomy" id="1346611"/>
    <lineage>
        <taxon>Bacteria</taxon>
        <taxon>Bacillati</taxon>
        <taxon>Bacillota</taxon>
        <taxon>Clostridia</taxon>
        <taxon>Eubacteriales</taxon>
        <taxon>Oscillospiraceae</taxon>
        <taxon>Thermoclostridium</taxon>
    </lineage>
</organism>
<gene>
    <name evidence="1" type="ORF">CSTERLE_03315</name>
</gene>
<dbReference type="Proteomes" id="UP000092931">
    <property type="component" value="Chromosome"/>
</dbReference>
<sequence>MENSRHFSLFFFVVILMLLSGCNDKTFSLDSGRYVPDYTKDEKDINIVPYIFIDKDKFSIIQDIAVSYQPSGTLIRKGNEVVMETVFADESYKWVFTLVDNNKLKFVLKKSVIPNNHFEWEDGRLFSLTDE</sequence>
<evidence type="ECO:0000313" key="1">
    <source>
        <dbReference type="EMBL" id="ANX00687.1"/>
    </source>
</evidence>
<dbReference type="RefSeq" id="WP_065820596.1">
    <property type="nucleotide sequence ID" value="NZ_CP014673.1"/>
</dbReference>